<name>A0A2L0H413_RHIFR</name>
<proteinExistence type="predicted"/>
<sequence>MDKLIEAKLAMLKAYETVLSRGKWVTWPDNNQYLVITPADFDLLRSPYDDLLDAGDEAEQATAEPRV</sequence>
<protein>
    <submittedName>
        <fullName evidence="1">Uncharacterized protein</fullName>
    </submittedName>
</protein>
<evidence type="ECO:0000313" key="1">
    <source>
        <dbReference type="EMBL" id="AUX76226.1"/>
    </source>
</evidence>
<organism evidence="1 2">
    <name type="scientific">Rhizobium fredii</name>
    <name type="common">Sinorhizobium fredii</name>
    <dbReference type="NCBI Taxonomy" id="380"/>
    <lineage>
        <taxon>Bacteria</taxon>
        <taxon>Pseudomonadati</taxon>
        <taxon>Pseudomonadota</taxon>
        <taxon>Alphaproteobacteria</taxon>
        <taxon>Hyphomicrobiales</taxon>
        <taxon>Rhizobiaceae</taxon>
        <taxon>Sinorhizobium/Ensifer group</taxon>
        <taxon>Sinorhizobium</taxon>
    </lineage>
</organism>
<evidence type="ECO:0000313" key="2">
    <source>
        <dbReference type="Proteomes" id="UP000239340"/>
    </source>
</evidence>
<accession>A0A2L0H413</accession>
<dbReference type="EMBL" id="CP024307">
    <property type="protein sequence ID" value="AUX76226.1"/>
    <property type="molecule type" value="Genomic_DNA"/>
</dbReference>
<gene>
    <name evidence="1" type="ORF">NXT3_CH01651</name>
</gene>
<dbReference type="RefSeq" id="WP_104839100.1">
    <property type="nucleotide sequence ID" value="NZ_CP024307.1"/>
</dbReference>
<dbReference type="AlphaFoldDB" id="A0A2L0H413"/>
<reference evidence="1 2" key="1">
    <citation type="submission" date="2017-10" db="EMBL/GenBank/DDBJ databases">
        <title>Analysis of the genome sequences of Rhizobium populations associated to common bean (phaseolus vulgaris).</title>
        <authorList>
            <person name="Bustos P."/>
            <person name="Santamaria R.I."/>
            <person name="Miranda-Sanchez F."/>
            <person name="Perez-Carrascal O."/>
            <person name="Juarez S."/>
            <person name="Lozano L."/>
            <person name="Martinez-Flores I."/>
            <person name="Vinuesa P."/>
            <person name="Martinez-Romero E."/>
            <person name="Cevallos M.A."/>
            <person name="Romero D."/>
            <person name="Davila G."/>
            <person name="Gonzalez V."/>
        </authorList>
    </citation>
    <scope>NUCLEOTIDE SEQUENCE [LARGE SCALE GENOMIC DNA]</scope>
    <source>
        <strain evidence="1 2">NXT3</strain>
    </source>
</reference>
<dbReference type="Proteomes" id="UP000239340">
    <property type="component" value="Chromosome"/>
</dbReference>